<name>A0A147HYD4_9SPHN</name>
<dbReference type="CDD" id="cd01646">
    <property type="entry name" value="RT_Bac_retron_I"/>
    <property type="match status" value="1"/>
</dbReference>
<dbReference type="PATRIC" id="fig|869719.3.peg.2707"/>
<evidence type="ECO:0000313" key="2">
    <source>
        <dbReference type="Proteomes" id="UP000074310"/>
    </source>
</evidence>
<dbReference type="AlphaFoldDB" id="A0A147HYD4"/>
<protein>
    <recommendedName>
        <fullName evidence="3">Reverse transcriptase domain-containing protein</fullName>
    </recommendedName>
</protein>
<proteinExistence type="predicted"/>
<gene>
    <name evidence="1" type="ORF">NS334_13570</name>
</gene>
<evidence type="ECO:0000313" key="1">
    <source>
        <dbReference type="EMBL" id="KTT69956.1"/>
    </source>
</evidence>
<organism evidence="1 2">
    <name type="scientific">Sphingomonas endophytica</name>
    <dbReference type="NCBI Taxonomy" id="869719"/>
    <lineage>
        <taxon>Bacteria</taxon>
        <taxon>Pseudomonadati</taxon>
        <taxon>Pseudomonadota</taxon>
        <taxon>Alphaproteobacteria</taxon>
        <taxon>Sphingomonadales</taxon>
        <taxon>Sphingomonadaceae</taxon>
        <taxon>Sphingomonas</taxon>
    </lineage>
</organism>
<dbReference type="Proteomes" id="UP000074310">
    <property type="component" value="Unassembled WGS sequence"/>
</dbReference>
<comment type="caution">
    <text evidence="1">The sequence shown here is derived from an EMBL/GenBank/DDBJ whole genome shotgun (WGS) entry which is preliminary data.</text>
</comment>
<sequence>MVDLARIAQPENLMRAWLKVRRAYVHMDGLYDQGEVAVFDLELESNLRDIGSRLAAGEYRCDPLRFQPQPKKPDADGNPRMRESFLPTVRDEVAWMAVLNAIGPGLDARMPGWSYGNRLYRTVWFDGDRAPGSSRELLIGPYRHTTGHTYRRFKHSWPLFRRHLSLVARTVALRRPLREDEQEDTEKGAWLMGQSGHTRLPYFDGLGGDGEGTRLYHATFDLEDFYPRLTAANVMAGMSTSPALGDGVLRLLEGMLRFDVSHDYAGELFVFADEARRKVVPSAYDGVPTGLMVAGFLANVAMLPVDHDVDRKFIEDRDVAHFRYVDDHALLSRDFARLVDWIGWYSDRLQHHGIAAGIAAEKYEPENLGGALKGPAWSEEFEKARKACEIDGSKSITLTTRTLALVSVLAGVEPDVLADGPRTTHLDQLKYLLLANIPEAEIRGDTRASFAAGRIAMMTPGHHKVSRDLVEALRVRSRGDDTGLTGDSAEDDAARRRRDAELEGLRKSDREARQAMLVRHFELLVDAVRAHPDKPRLFQRALEYCRRTGHDGLGALAKLLSEGGSTPCHEARRRYMRALGNQLLARLMVDAAGSVGDRNMLDRQREAAQLFLANVADFGRDGFGLDDAAEFAASSRRALIASYAVAAARLVHAGRAARDRSLVAIARCLRGLALASSSASANGIAAWRAAIGATPLSWLHWGEMVSASDDRPPVWWNAALELADLSQAADRNAVRRHPGRVTPAILERIGPDLRDDDGGWLLDVERLSGLTAVQEEVRLPEGSLVDGGVSLYGWIDALRGASVHDPRLTEWTALTLVRRLLEQTIDPVQPLEVARRLHPANVRVPDAWADPEPDLIKRTWEGWKAVARDGERPTLRSEPVLDYRYSVEGASGTRLTEPLHAIGSLLWGLFRRDFALPSPWNIRGQERAVLRRLYADLESLPISSDSARFLRACLTPRGVENADPEVLSMIEQVADDTEFELRFETLADVRDELGRIVSVLESQQVTVMDHQPRQLVPVRLAEAAKAAVEEDADVAA</sequence>
<dbReference type="EMBL" id="LDTB01000059">
    <property type="protein sequence ID" value="KTT69956.1"/>
    <property type="molecule type" value="Genomic_DNA"/>
</dbReference>
<accession>A0A147HYD4</accession>
<reference evidence="1 2" key="1">
    <citation type="journal article" date="2016" name="Front. Microbiol.">
        <title>Genomic Resource of Rice Seed Associated Bacteria.</title>
        <authorList>
            <person name="Midha S."/>
            <person name="Bansal K."/>
            <person name="Sharma S."/>
            <person name="Kumar N."/>
            <person name="Patil P.P."/>
            <person name="Chaudhry V."/>
            <person name="Patil P.B."/>
        </authorList>
    </citation>
    <scope>NUCLEOTIDE SEQUENCE [LARGE SCALE GENOMIC DNA]</scope>
    <source>
        <strain evidence="1 2">NS334</strain>
    </source>
</reference>
<keyword evidence="2" id="KW-1185">Reference proteome</keyword>
<evidence type="ECO:0008006" key="3">
    <source>
        <dbReference type="Google" id="ProtNLM"/>
    </source>
</evidence>